<organism evidence="1 2">
    <name type="scientific">Dermacentor silvarum</name>
    <name type="common">Tick</name>
    <dbReference type="NCBI Taxonomy" id="543639"/>
    <lineage>
        <taxon>Eukaryota</taxon>
        <taxon>Metazoa</taxon>
        <taxon>Ecdysozoa</taxon>
        <taxon>Arthropoda</taxon>
        <taxon>Chelicerata</taxon>
        <taxon>Arachnida</taxon>
        <taxon>Acari</taxon>
        <taxon>Parasitiformes</taxon>
        <taxon>Ixodida</taxon>
        <taxon>Ixodoidea</taxon>
        <taxon>Ixodidae</taxon>
        <taxon>Rhipicephalinae</taxon>
        <taxon>Dermacentor</taxon>
    </lineage>
</organism>
<accession>A0ACB8CU35</accession>
<evidence type="ECO:0000313" key="2">
    <source>
        <dbReference type="Proteomes" id="UP000821865"/>
    </source>
</evidence>
<keyword evidence="2" id="KW-1185">Reference proteome</keyword>
<gene>
    <name evidence="1" type="ORF">HPB49_000151</name>
</gene>
<dbReference type="EMBL" id="CM023473">
    <property type="protein sequence ID" value="KAH7952669.1"/>
    <property type="molecule type" value="Genomic_DNA"/>
</dbReference>
<protein>
    <submittedName>
        <fullName evidence="1">Uncharacterized protein</fullName>
    </submittedName>
</protein>
<sequence>MMVPDNDNWGKKEVDGAVPSTSQTPASPKAMPSTSQRRPNPDDPIPVADFSRTGQELQRRDSVVSLETWEPDPSRNSQQRALPAGGALGGGNPSSENYTSNPIALVKEDPGDISSLIGNGRFQLLILLLAQVASALLTIHHLYMRLFLARVDHWCRPPLEYSLSLEIWKNTSIPLLPDGSYSKCNMYHPTAHTANGSKVVVSCNEWEYDLSPGKKSVVSEWNLVCDRAWYICIAFLYNRLGAILVVPFSGQISDRIGRKPVICTCIIVAVVSAGASVVSKSFLAFVVSCMLLAASLSIVRLLIIIVLFENSGEGYRDFYVCLAKFGSIYGIVIVAVTDYYATQRIVLNLTVFVIAVLLTSVYCFVDESVTWLLAYRDYDRAEHVIYQASVRNRRPYAGHRIFGSNSTGYRPTSQLDINFATFVATHELRCRTAILSWILLCLFLVQYGMLATGEKVDTLRGNVALVLIRCCSFPLAWKLLRDFPRKSALSMALPMTCCLLCLLSVSKFKGAASVTWILEEVVIASIVGEAIVVYVFTLELFPTVIRGMGTSIVYFFGQCAVMLAPYIVMLSSRIHPNVVSVVFNALLLSALGILRFLPETKERKLPKTMDDLMP</sequence>
<name>A0ACB8CU35_DERSI</name>
<proteinExistence type="predicted"/>
<dbReference type="Proteomes" id="UP000821865">
    <property type="component" value="Chromosome 4"/>
</dbReference>
<evidence type="ECO:0000313" key="1">
    <source>
        <dbReference type="EMBL" id="KAH7952669.1"/>
    </source>
</evidence>
<reference evidence="1" key="1">
    <citation type="submission" date="2020-05" db="EMBL/GenBank/DDBJ databases">
        <title>Large-scale comparative analyses of tick genomes elucidate their genetic diversity and vector capacities.</title>
        <authorList>
            <person name="Jia N."/>
            <person name="Wang J."/>
            <person name="Shi W."/>
            <person name="Du L."/>
            <person name="Sun Y."/>
            <person name="Zhan W."/>
            <person name="Jiang J."/>
            <person name="Wang Q."/>
            <person name="Zhang B."/>
            <person name="Ji P."/>
            <person name="Sakyi L.B."/>
            <person name="Cui X."/>
            <person name="Yuan T."/>
            <person name="Jiang B."/>
            <person name="Yang W."/>
            <person name="Lam T.T.-Y."/>
            <person name="Chang Q."/>
            <person name="Ding S."/>
            <person name="Wang X."/>
            <person name="Zhu J."/>
            <person name="Ruan X."/>
            <person name="Zhao L."/>
            <person name="Wei J."/>
            <person name="Que T."/>
            <person name="Du C."/>
            <person name="Cheng J."/>
            <person name="Dai P."/>
            <person name="Han X."/>
            <person name="Huang E."/>
            <person name="Gao Y."/>
            <person name="Liu J."/>
            <person name="Shao H."/>
            <person name="Ye R."/>
            <person name="Li L."/>
            <person name="Wei W."/>
            <person name="Wang X."/>
            <person name="Wang C."/>
            <person name="Yang T."/>
            <person name="Huo Q."/>
            <person name="Li W."/>
            <person name="Guo W."/>
            <person name="Chen H."/>
            <person name="Zhou L."/>
            <person name="Ni X."/>
            <person name="Tian J."/>
            <person name="Zhou Y."/>
            <person name="Sheng Y."/>
            <person name="Liu T."/>
            <person name="Pan Y."/>
            <person name="Xia L."/>
            <person name="Li J."/>
            <person name="Zhao F."/>
            <person name="Cao W."/>
        </authorList>
    </citation>
    <scope>NUCLEOTIDE SEQUENCE</scope>
    <source>
        <strain evidence="1">Dsil-2018</strain>
    </source>
</reference>
<comment type="caution">
    <text evidence="1">The sequence shown here is derived from an EMBL/GenBank/DDBJ whole genome shotgun (WGS) entry which is preliminary data.</text>
</comment>